<dbReference type="InterPro" id="IPR038883">
    <property type="entry name" value="AN11006-like"/>
</dbReference>
<dbReference type="Pfam" id="PF24864">
    <property type="entry name" value="DUF7730"/>
    <property type="match status" value="1"/>
</dbReference>
<proteinExistence type="predicted"/>
<accession>A0A8H8SBK1</accession>
<dbReference type="Proteomes" id="UP000443090">
    <property type="component" value="Unassembled WGS sequence"/>
</dbReference>
<reference evidence="2 3" key="1">
    <citation type="submission" date="2018-05" db="EMBL/GenBank/DDBJ databases">
        <title>Genome sequencing and assembly of the regulated plant pathogen Lachnellula willkommii and related sister species for the development of diagnostic species identification markers.</title>
        <authorList>
            <person name="Giroux E."/>
            <person name="Bilodeau G."/>
        </authorList>
    </citation>
    <scope>NUCLEOTIDE SEQUENCE [LARGE SCALE GENOMIC DNA]</scope>
    <source>
        <strain evidence="2 3">CBS 160.35</strain>
    </source>
</reference>
<dbReference type="PANTHER" id="PTHR42085">
    <property type="entry name" value="F-BOX DOMAIN-CONTAINING PROTEIN"/>
    <property type="match status" value="1"/>
</dbReference>
<comment type="caution">
    <text evidence="2">The sequence shown here is derived from an EMBL/GenBank/DDBJ whole genome shotgun (WGS) entry which is preliminary data.</text>
</comment>
<sequence>MKYSTHIDSPAYHLKDSESSPFLSLPAALRKEIYLTAGLLSNEEIDLNGSRGYLYDGSAERPFQVSHDLILTCRTFYTDILPILYSTNAFYIRYRDKGNLERLRILSPHIIAHLTQLRIHLNESSQNRNPPYYPVDLRCLDDRPPLEASSHAVLEEWQTTASHIVAHMKPSTLRFFLICDSANIETAETVIKPLRTAPNFADFRIRLSLERNASLQQLANQISMRSMGYQYPSAQLPFRYLDLPLEIRFKNLEYTDLVTPRRQVQWSSEDKFHMYYSSSSCAIESIFYAQNRFVIIPLRSKRHQPVRSTPDRLDVSIFLRDFVSPEAVGFLKYFDIVIPPFYDDYLPFGPAYRDWVRTITHIGNLVNLPMLTLRVSMADINIEPHNAPEYRTRVHREECDTILMAYCRILKPLSRLRKKGLERFFVDLIPPTHRTPRFQRRQQDNPYHYCAAETRLRLWGERMVMGEEYDSEKLRMSKSECVEWRRRGDFE</sequence>
<name>A0A8H8SBK1_9HELO</name>
<organism evidence="2 3">
    <name type="scientific">Lachnellula occidentalis</name>
    <dbReference type="NCBI Taxonomy" id="215460"/>
    <lineage>
        <taxon>Eukaryota</taxon>
        <taxon>Fungi</taxon>
        <taxon>Dikarya</taxon>
        <taxon>Ascomycota</taxon>
        <taxon>Pezizomycotina</taxon>
        <taxon>Leotiomycetes</taxon>
        <taxon>Helotiales</taxon>
        <taxon>Lachnaceae</taxon>
        <taxon>Lachnellula</taxon>
    </lineage>
</organism>
<evidence type="ECO:0000259" key="1">
    <source>
        <dbReference type="Pfam" id="PF24864"/>
    </source>
</evidence>
<protein>
    <recommendedName>
        <fullName evidence="1">DUF7730 domain-containing protein</fullName>
    </recommendedName>
</protein>
<dbReference type="EMBL" id="QGMI01000010">
    <property type="protein sequence ID" value="TVY49540.1"/>
    <property type="molecule type" value="Genomic_DNA"/>
</dbReference>
<feature type="domain" description="DUF7730" evidence="1">
    <location>
        <begin position="67"/>
        <end position="178"/>
    </location>
</feature>
<dbReference type="PANTHER" id="PTHR42085:SF1">
    <property type="entry name" value="F-BOX DOMAIN-CONTAINING PROTEIN"/>
    <property type="match status" value="1"/>
</dbReference>
<keyword evidence="3" id="KW-1185">Reference proteome</keyword>
<dbReference type="AlphaFoldDB" id="A0A8H8SBK1"/>
<evidence type="ECO:0000313" key="2">
    <source>
        <dbReference type="EMBL" id="TVY49540.1"/>
    </source>
</evidence>
<dbReference type="OrthoDB" id="2099276at2759"/>
<evidence type="ECO:0000313" key="3">
    <source>
        <dbReference type="Proteomes" id="UP000443090"/>
    </source>
</evidence>
<gene>
    <name evidence="2" type="ORF">LOCC1_G000341</name>
</gene>
<dbReference type="InterPro" id="IPR056632">
    <property type="entry name" value="DUF7730"/>
</dbReference>